<organism evidence="11 12">
    <name type="scientific">Neoroseomonas soli</name>
    <dbReference type="NCBI Taxonomy" id="1081025"/>
    <lineage>
        <taxon>Bacteria</taxon>
        <taxon>Pseudomonadati</taxon>
        <taxon>Pseudomonadota</taxon>
        <taxon>Alphaproteobacteria</taxon>
        <taxon>Acetobacterales</taxon>
        <taxon>Acetobacteraceae</taxon>
        <taxon>Neoroseomonas</taxon>
    </lineage>
</organism>
<feature type="transmembrane region" description="Helical" evidence="9">
    <location>
        <begin position="185"/>
        <end position="210"/>
    </location>
</feature>
<dbReference type="PANTHER" id="PTHR43386:SF1">
    <property type="entry name" value="D,D-DIPEPTIDE TRANSPORT SYSTEM PERMEASE PROTEIN DDPC-RELATED"/>
    <property type="match status" value="1"/>
</dbReference>
<evidence type="ECO:0000313" key="11">
    <source>
        <dbReference type="EMBL" id="MBR0673623.1"/>
    </source>
</evidence>
<dbReference type="Pfam" id="PF00528">
    <property type="entry name" value="BPD_transp_1"/>
    <property type="match status" value="1"/>
</dbReference>
<dbReference type="AlphaFoldDB" id="A0A9X9X2J4"/>
<evidence type="ECO:0000256" key="9">
    <source>
        <dbReference type="RuleBase" id="RU363032"/>
    </source>
</evidence>
<dbReference type="Proteomes" id="UP001138751">
    <property type="component" value="Unassembled WGS sequence"/>
</dbReference>
<evidence type="ECO:0000256" key="3">
    <source>
        <dbReference type="ARBA" id="ARBA00022475"/>
    </source>
</evidence>
<reference evidence="11" key="1">
    <citation type="submission" date="2020-01" db="EMBL/GenBank/DDBJ databases">
        <authorList>
            <person name="Rat A."/>
        </authorList>
    </citation>
    <scope>NUCLEOTIDE SEQUENCE</scope>
    <source>
        <strain evidence="11">LMG 31231</strain>
    </source>
</reference>
<keyword evidence="4 9" id="KW-0812">Transmembrane</keyword>
<comment type="caution">
    <text evidence="11">The sequence shown here is derived from an EMBL/GenBank/DDBJ whole genome shotgun (WGS) entry which is preliminary data.</text>
</comment>
<evidence type="ECO:0000259" key="10">
    <source>
        <dbReference type="PROSITE" id="PS50928"/>
    </source>
</evidence>
<keyword evidence="5" id="KW-0571">Peptide transport</keyword>
<dbReference type="EMBL" id="JAAEDM010000080">
    <property type="protein sequence ID" value="MBR0673623.1"/>
    <property type="molecule type" value="Genomic_DNA"/>
</dbReference>
<keyword evidence="12" id="KW-1185">Reference proteome</keyword>
<dbReference type="GO" id="GO:0005886">
    <property type="term" value="C:plasma membrane"/>
    <property type="evidence" value="ECO:0007669"/>
    <property type="project" value="UniProtKB-SubCell"/>
</dbReference>
<sequence length="262" mass="27815">MTAWRLGLVLLAFFAVLIVAPGWVAQQSPFDLDPARALQPPSAAHWFGTDDVGRDVFARVIHGTRITLGLVTLSLLIATAIGGGLGIVAGFAGKWFDLAAGRLADMVQTFPPIIAGVMITGVLGPGAMNLVLALAVIYVPTFFRIGRSAALAEAQLTYVEASRAAGFTEGSILVRQVLPNVLPVLVLQYVIMFPLALQIEAALGFLGLGVVPPTPDWGAILEQGKNFILVAWWMSLWPGLFVLLSAAAMTLIGQGLREKFGR</sequence>
<comment type="subcellular location">
    <subcellularLocation>
        <location evidence="1 9">Cell membrane</location>
        <topology evidence="1 9">Multi-pass membrane protein</topology>
    </subcellularLocation>
</comment>
<dbReference type="InterPro" id="IPR050366">
    <property type="entry name" value="BP-dependent_transpt_permease"/>
</dbReference>
<dbReference type="GO" id="GO:0015031">
    <property type="term" value="P:protein transport"/>
    <property type="evidence" value="ECO:0007669"/>
    <property type="project" value="UniProtKB-KW"/>
</dbReference>
<evidence type="ECO:0000256" key="7">
    <source>
        <dbReference type="ARBA" id="ARBA00022989"/>
    </source>
</evidence>
<feature type="domain" description="ABC transmembrane type-1" evidence="10">
    <location>
        <begin position="64"/>
        <end position="253"/>
    </location>
</feature>
<dbReference type="CDD" id="cd06261">
    <property type="entry name" value="TM_PBP2"/>
    <property type="match status" value="1"/>
</dbReference>
<dbReference type="InterPro" id="IPR000515">
    <property type="entry name" value="MetI-like"/>
</dbReference>
<dbReference type="GO" id="GO:0015833">
    <property type="term" value="P:peptide transport"/>
    <property type="evidence" value="ECO:0007669"/>
    <property type="project" value="UniProtKB-KW"/>
</dbReference>
<comment type="similarity">
    <text evidence="9">Belongs to the binding-protein-dependent transport system permease family.</text>
</comment>
<gene>
    <name evidence="11" type="ORF">GXW76_20795</name>
</gene>
<evidence type="ECO:0000256" key="5">
    <source>
        <dbReference type="ARBA" id="ARBA00022856"/>
    </source>
</evidence>
<evidence type="ECO:0000256" key="6">
    <source>
        <dbReference type="ARBA" id="ARBA00022927"/>
    </source>
</evidence>
<evidence type="ECO:0000256" key="4">
    <source>
        <dbReference type="ARBA" id="ARBA00022692"/>
    </source>
</evidence>
<accession>A0A9X9X2J4</accession>
<feature type="transmembrane region" description="Helical" evidence="9">
    <location>
        <begin position="68"/>
        <end position="93"/>
    </location>
</feature>
<dbReference type="Gene3D" id="1.10.3720.10">
    <property type="entry name" value="MetI-like"/>
    <property type="match status" value="1"/>
</dbReference>
<feature type="transmembrane region" description="Helical" evidence="9">
    <location>
        <begin position="113"/>
        <end position="139"/>
    </location>
</feature>
<evidence type="ECO:0000256" key="2">
    <source>
        <dbReference type="ARBA" id="ARBA00022448"/>
    </source>
</evidence>
<keyword evidence="8 9" id="KW-0472">Membrane</keyword>
<reference evidence="11" key="2">
    <citation type="journal article" date="2021" name="Syst. Appl. Microbiol.">
        <title>Roseomonas hellenica sp. nov., isolated from roots of wild-growing Alkanna tinctoria.</title>
        <authorList>
            <person name="Rat A."/>
            <person name="Naranjo H.D."/>
            <person name="Lebbe L."/>
            <person name="Cnockaert M."/>
            <person name="Krigas N."/>
            <person name="Grigoriadou K."/>
            <person name="Maloupa E."/>
            <person name="Willems A."/>
        </authorList>
    </citation>
    <scope>NUCLEOTIDE SEQUENCE</scope>
    <source>
        <strain evidence="11">LMG 31231</strain>
    </source>
</reference>
<proteinExistence type="inferred from homology"/>
<dbReference type="PROSITE" id="PS50928">
    <property type="entry name" value="ABC_TM1"/>
    <property type="match status" value="1"/>
</dbReference>
<keyword evidence="7 9" id="KW-1133">Transmembrane helix</keyword>
<dbReference type="RefSeq" id="WP_211864026.1">
    <property type="nucleotide sequence ID" value="NZ_JAAEDM010000080.1"/>
</dbReference>
<keyword evidence="6" id="KW-0653">Protein transport</keyword>
<keyword evidence="3" id="KW-1003">Cell membrane</keyword>
<evidence type="ECO:0000256" key="8">
    <source>
        <dbReference type="ARBA" id="ARBA00023136"/>
    </source>
</evidence>
<evidence type="ECO:0000256" key="1">
    <source>
        <dbReference type="ARBA" id="ARBA00004651"/>
    </source>
</evidence>
<dbReference type="SUPFAM" id="SSF161098">
    <property type="entry name" value="MetI-like"/>
    <property type="match status" value="1"/>
</dbReference>
<protein>
    <submittedName>
        <fullName evidence="11">ABC transporter permease</fullName>
    </submittedName>
</protein>
<feature type="transmembrane region" description="Helical" evidence="9">
    <location>
        <begin position="230"/>
        <end position="252"/>
    </location>
</feature>
<feature type="transmembrane region" description="Helical" evidence="9">
    <location>
        <begin position="6"/>
        <end position="25"/>
    </location>
</feature>
<dbReference type="GO" id="GO:0055085">
    <property type="term" value="P:transmembrane transport"/>
    <property type="evidence" value="ECO:0007669"/>
    <property type="project" value="InterPro"/>
</dbReference>
<dbReference type="InterPro" id="IPR035906">
    <property type="entry name" value="MetI-like_sf"/>
</dbReference>
<dbReference type="PANTHER" id="PTHR43386">
    <property type="entry name" value="OLIGOPEPTIDE TRANSPORT SYSTEM PERMEASE PROTEIN APPC"/>
    <property type="match status" value="1"/>
</dbReference>
<keyword evidence="2 9" id="KW-0813">Transport</keyword>
<evidence type="ECO:0000313" key="12">
    <source>
        <dbReference type="Proteomes" id="UP001138751"/>
    </source>
</evidence>
<name>A0A9X9X2J4_9PROT</name>